<dbReference type="Gene3D" id="3.90.1170.40">
    <property type="entry name" value="Molybdopterin biosynthesis MoaE subunit"/>
    <property type="match status" value="1"/>
</dbReference>
<evidence type="ECO:0000313" key="11">
    <source>
        <dbReference type="EMBL" id="HJA79845.1"/>
    </source>
</evidence>
<dbReference type="SUPFAM" id="SSF54690">
    <property type="entry name" value="Molybdopterin synthase subunit MoaE"/>
    <property type="match status" value="1"/>
</dbReference>
<reference evidence="11" key="2">
    <citation type="submission" date="2021-04" db="EMBL/GenBank/DDBJ databases">
        <authorList>
            <person name="Gilroy R."/>
        </authorList>
    </citation>
    <scope>NUCLEOTIDE SEQUENCE</scope>
    <source>
        <strain evidence="11">5032</strain>
    </source>
</reference>
<sequence>MDITQTLQELKRRPGFSEHVGMMLVHNGVVRAWSRADHAAVGRVVVRPDRERMAAICREMERRPGIFAILAEAAEGELRPGDDLLFLVVAGDIRENVKAVFAELLDRIKAEAVIKEELPPTDADRC</sequence>
<evidence type="ECO:0000256" key="8">
    <source>
        <dbReference type="ARBA" id="ARBA00030781"/>
    </source>
</evidence>
<evidence type="ECO:0000256" key="10">
    <source>
        <dbReference type="ARBA" id="ARBA00049878"/>
    </source>
</evidence>
<evidence type="ECO:0000256" key="9">
    <source>
        <dbReference type="ARBA" id="ARBA00032474"/>
    </source>
</evidence>
<comment type="pathway">
    <text evidence="1">Cofactor biosynthesis; molybdopterin biosynthesis.</text>
</comment>
<evidence type="ECO:0000256" key="4">
    <source>
        <dbReference type="ARBA" id="ARBA00013858"/>
    </source>
</evidence>
<evidence type="ECO:0000256" key="2">
    <source>
        <dbReference type="ARBA" id="ARBA00005426"/>
    </source>
</evidence>
<comment type="similarity">
    <text evidence="2">Belongs to the MoaE family.</text>
</comment>
<name>A0A9D2KSF3_9BACT</name>
<gene>
    <name evidence="11" type="ORF">H9784_09835</name>
</gene>
<dbReference type="InterPro" id="IPR036563">
    <property type="entry name" value="MoaE_sf"/>
</dbReference>
<proteinExistence type="inferred from homology"/>
<dbReference type="Proteomes" id="UP000823821">
    <property type="component" value="Unassembled WGS sequence"/>
</dbReference>
<evidence type="ECO:0000256" key="5">
    <source>
        <dbReference type="ARBA" id="ARBA00026066"/>
    </source>
</evidence>
<dbReference type="AlphaFoldDB" id="A0A9D2KSF3"/>
<evidence type="ECO:0000256" key="6">
    <source>
        <dbReference type="ARBA" id="ARBA00029745"/>
    </source>
</evidence>
<evidence type="ECO:0000256" key="1">
    <source>
        <dbReference type="ARBA" id="ARBA00005046"/>
    </source>
</evidence>
<organism evidence="11 12">
    <name type="scientific">Candidatus Desulfovibrio intestinavium</name>
    <dbReference type="NCBI Taxonomy" id="2838534"/>
    <lineage>
        <taxon>Bacteria</taxon>
        <taxon>Pseudomonadati</taxon>
        <taxon>Thermodesulfobacteriota</taxon>
        <taxon>Desulfovibrionia</taxon>
        <taxon>Desulfovibrionales</taxon>
        <taxon>Desulfovibrionaceae</taxon>
        <taxon>Desulfovibrio</taxon>
    </lineage>
</organism>
<reference evidence="11" key="1">
    <citation type="journal article" date="2021" name="PeerJ">
        <title>Extensive microbial diversity within the chicken gut microbiome revealed by metagenomics and culture.</title>
        <authorList>
            <person name="Gilroy R."/>
            <person name="Ravi A."/>
            <person name="Getino M."/>
            <person name="Pursley I."/>
            <person name="Horton D.L."/>
            <person name="Alikhan N.F."/>
            <person name="Baker D."/>
            <person name="Gharbi K."/>
            <person name="Hall N."/>
            <person name="Watson M."/>
            <person name="Adriaenssens E.M."/>
            <person name="Foster-Nyarko E."/>
            <person name="Jarju S."/>
            <person name="Secka A."/>
            <person name="Antonio M."/>
            <person name="Oren A."/>
            <person name="Chaudhuri R.R."/>
            <person name="La Ragione R."/>
            <person name="Hildebrand F."/>
            <person name="Pallen M.J."/>
        </authorList>
    </citation>
    <scope>NUCLEOTIDE SEQUENCE</scope>
    <source>
        <strain evidence="11">5032</strain>
    </source>
</reference>
<evidence type="ECO:0000256" key="7">
    <source>
        <dbReference type="ARBA" id="ARBA00030407"/>
    </source>
</evidence>
<dbReference type="EC" id="2.8.1.12" evidence="3"/>
<protein>
    <recommendedName>
        <fullName evidence="4">Molybdopterin synthase catalytic subunit</fullName>
        <ecNumber evidence="3">2.8.1.12</ecNumber>
    </recommendedName>
    <alternativeName>
        <fullName evidence="8">MPT synthase subunit 2</fullName>
    </alternativeName>
    <alternativeName>
        <fullName evidence="6">Molybdenum cofactor biosynthesis protein E</fullName>
    </alternativeName>
    <alternativeName>
        <fullName evidence="7">Molybdopterin-converting factor large subunit</fullName>
    </alternativeName>
    <alternativeName>
        <fullName evidence="9">Molybdopterin-converting factor subunit 2</fullName>
    </alternativeName>
</protein>
<comment type="caution">
    <text evidence="11">The sequence shown here is derived from an EMBL/GenBank/DDBJ whole genome shotgun (WGS) entry which is preliminary data.</text>
</comment>
<evidence type="ECO:0000256" key="3">
    <source>
        <dbReference type="ARBA" id="ARBA00011950"/>
    </source>
</evidence>
<evidence type="ECO:0000313" key="12">
    <source>
        <dbReference type="Proteomes" id="UP000823821"/>
    </source>
</evidence>
<comment type="catalytic activity">
    <reaction evidence="10">
        <text>2 [molybdopterin-synthase sulfur-carrier protein]-C-terminal-Gly-aminoethanethioate + cyclic pyranopterin phosphate + H2O = molybdopterin + 2 [molybdopterin-synthase sulfur-carrier protein]-C-terminal Gly-Gly + 2 H(+)</text>
        <dbReference type="Rhea" id="RHEA:26333"/>
        <dbReference type="Rhea" id="RHEA-COMP:12202"/>
        <dbReference type="Rhea" id="RHEA-COMP:19907"/>
        <dbReference type="ChEBI" id="CHEBI:15377"/>
        <dbReference type="ChEBI" id="CHEBI:15378"/>
        <dbReference type="ChEBI" id="CHEBI:58698"/>
        <dbReference type="ChEBI" id="CHEBI:59648"/>
        <dbReference type="ChEBI" id="CHEBI:90778"/>
        <dbReference type="ChEBI" id="CHEBI:232372"/>
        <dbReference type="EC" id="2.8.1.12"/>
    </reaction>
</comment>
<dbReference type="EMBL" id="DWZD01000051">
    <property type="protein sequence ID" value="HJA79845.1"/>
    <property type="molecule type" value="Genomic_DNA"/>
</dbReference>
<dbReference type="Pfam" id="PF02391">
    <property type="entry name" value="MoaE"/>
    <property type="match status" value="1"/>
</dbReference>
<dbReference type="InterPro" id="IPR003448">
    <property type="entry name" value="Mopterin_biosynth_MoaE"/>
</dbReference>
<dbReference type="GO" id="GO:0006777">
    <property type="term" value="P:Mo-molybdopterin cofactor biosynthetic process"/>
    <property type="evidence" value="ECO:0007669"/>
    <property type="project" value="InterPro"/>
</dbReference>
<dbReference type="GO" id="GO:0030366">
    <property type="term" value="F:molybdopterin synthase activity"/>
    <property type="evidence" value="ECO:0007669"/>
    <property type="project" value="UniProtKB-EC"/>
</dbReference>
<accession>A0A9D2KSF3</accession>
<comment type="subunit">
    <text evidence="5">Heterotetramer of 2 MoaD subunits and 2 MoaE subunits. Also stable as homodimer. The enzyme changes between these two forms during catalysis.</text>
</comment>